<name>A0A5B7JYU1_PORTR</name>
<organism evidence="2 3">
    <name type="scientific">Portunus trituberculatus</name>
    <name type="common">Swimming crab</name>
    <name type="synonym">Neptunus trituberculatus</name>
    <dbReference type="NCBI Taxonomy" id="210409"/>
    <lineage>
        <taxon>Eukaryota</taxon>
        <taxon>Metazoa</taxon>
        <taxon>Ecdysozoa</taxon>
        <taxon>Arthropoda</taxon>
        <taxon>Crustacea</taxon>
        <taxon>Multicrustacea</taxon>
        <taxon>Malacostraca</taxon>
        <taxon>Eumalacostraca</taxon>
        <taxon>Eucarida</taxon>
        <taxon>Decapoda</taxon>
        <taxon>Pleocyemata</taxon>
        <taxon>Brachyura</taxon>
        <taxon>Eubrachyura</taxon>
        <taxon>Portunoidea</taxon>
        <taxon>Portunidae</taxon>
        <taxon>Portuninae</taxon>
        <taxon>Portunus</taxon>
    </lineage>
</organism>
<gene>
    <name evidence="2" type="ORF">E2C01_095201</name>
</gene>
<keyword evidence="1" id="KW-1133">Transmembrane helix</keyword>
<evidence type="ECO:0000256" key="1">
    <source>
        <dbReference type="SAM" id="Phobius"/>
    </source>
</evidence>
<keyword evidence="1" id="KW-0812">Transmembrane</keyword>
<feature type="transmembrane region" description="Helical" evidence="1">
    <location>
        <begin position="12"/>
        <end position="30"/>
    </location>
</feature>
<protein>
    <submittedName>
        <fullName evidence="2">Uncharacterized protein</fullName>
    </submittedName>
</protein>
<keyword evidence="3" id="KW-1185">Reference proteome</keyword>
<feature type="transmembrane region" description="Helical" evidence="1">
    <location>
        <begin position="36"/>
        <end position="56"/>
    </location>
</feature>
<reference evidence="2 3" key="1">
    <citation type="submission" date="2019-05" db="EMBL/GenBank/DDBJ databases">
        <title>Another draft genome of Portunus trituberculatus and its Hox gene families provides insights of decapod evolution.</title>
        <authorList>
            <person name="Jeong J.-H."/>
            <person name="Song I."/>
            <person name="Kim S."/>
            <person name="Choi T."/>
            <person name="Kim D."/>
            <person name="Ryu S."/>
            <person name="Kim W."/>
        </authorList>
    </citation>
    <scope>NUCLEOTIDE SEQUENCE [LARGE SCALE GENOMIC DNA]</scope>
    <source>
        <tissue evidence="2">Muscle</tissue>
    </source>
</reference>
<sequence>MHGYTGCRHKQAVARVLLTFAFSHSLFNFWNEGYTANLSLILSLPLLLIYSAPWTYPSRFEEKVFPISCEDYQNLLGREETRFCCRPEVQLVASVKRAWLSSPSHSLHCVAIPVIDDPLQDNTDPAYLSNTNT</sequence>
<evidence type="ECO:0000313" key="3">
    <source>
        <dbReference type="Proteomes" id="UP000324222"/>
    </source>
</evidence>
<dbReference type="EMBL" id="VSRR010119750">
    <property type="protein sequence ID" value="MPC99765.1"/>
    <property type="molecule type" value="Genomic_DNA"/>
</dbReference>
<proteinExistence type="predicted"/>
<dbReference type="AlphaFoldDB" id="A0A5B7JYU1"/>
<keyword evidence="1" id="KW-0472">Membrane</keyword>
<accession>A0A5B7JYU1</accession>
<dbReference type="Proteomes" id="UP000324222">
    <property type="component" value="Unassembled WGS sequence"/>
</dbReference>
<comment type="caution">
    <text evidence="2">The sequence shown here is derived from an EMBL/GenBank/DDBJ whole genome shotgun (WGS) entry which is preliminary data.</text>
</comment>
<evidence type="ECO:0000313" key="2">
    <source>
        <dbReference type="EMBL" id="MPC99765.1"/>
    </source>
</evidence>